<keyword evidence="16" id="KW-1185">Reference proteome</keyword>
<dbReference type="GO" id="GO:0006351">
    <property type="term" value="P:DNA-templated transcription"/>
    <property type="evidence" value="ECO:0007669"/>
    <property type="project" value="InterPro"/>
</dbReference>
<evidence type="ECO:0000256" key="7">
    <source>
        <dbReference type="ARBA" id="ARBA00023163"/>
    </source>
</evidence>
<dbReference type="InterPro" id="IPR055410">
    <property type="entry name" value="Beta-prop_CAF1B_HIR1"/>
</dbReference>
<dbReference type="EMBL" id="CANHGI010000003">
    <property type="protein sequence ID" value="CAI5446689.1"/>
    <property type="molecule type" value="Genomic_DNA"/>
</dbReference>
<dbReference type="GO" id="GO:0031491">
    <property type="term" value="F:nucleosome binding"/>
    <property type="evidence" value="ECO:0007669"/>
    <property type="project" value="TreeGrafter"/>
</dbReference>
<dbReference type="InterPro" id="IPR001680">
    <property type="entry name" value="WD40_rpt"/>
</dbReference>
<dbReference type="Proteomes" id="UP001152747">
    <property type="component" value="Unassembled WGS sequence"/>
</dbReference>
<dbReference type="Gene3D" id="2.130.10.10">
    <property type="entry name" value="YVTN repeat-like/Quinoprotein amine dehydrogenase"/>
    <property type="match status" value="2"/>
</dbReference>
<evidence type="ECO:0000313" key="15">
    <source>
        <dbReference type="EMBL" id="CAI5446689.1"/>
    </source>
</evidence>
<evidence type="ECO:0000256" key="9">
    <source>
        <dbReference type="PROSITE-ProRule" id="PRU00221"/>
    </source>
</evidence>
<comment type="similarity">
    <text evidence="2 10">Belongs to the WD repeat HIR1 family.</text>
</comment>
<evidence type="ECO:0000256" key="12">
    <source>
        <dbReference type="SAM" id="MobiDB-lite"/>
    </source>
</evidence>
<keyword evidence="4 10" id="KW-0677">Repeat</keyword>
<dbReference type="InterPro" id="IPR011494">
    <property type="entry name" value="HIRA-like_C"/>
</dbReference>
<dbReference type="PANTHER" id="PTHR13831:SF0">
    <property type="entry name" value="PROTEIN HIRA"/>
    <property type="match status" value="1"/>
</dbReference>
<keyword evidence="3 9" id="KW-0853">WD repeat</keyword>
<accession>A0A9P1IJJ3</accession>
<dbReference type="PROSITE" id="PS50294">
    <property type="entry name" value="WD_REPEATS_REGION"/>
    <property type="match status" value="2"/>
</dbReference>
<evidence type="ECO:0000256" key="4">
    <source>
        <dbReference type="ARBA" id="ARBA00022737"/>
    </source>
</evidence>
<dbReference type="InterPro" id="IPR015943">
    <property type="entry name" value="WD40/YVTN_repeat-like_dom_sf"/>
</dbReference>
<keyword evidence="10" id="KW-0678">Repressor</keyword>
<keyword evidence="11" id="KW-0175">Coiled coil</keyword>
<evidence type="ECO:0000256" key="2">
    <source>
        <dbReference type="ARBA" id="ARBA00007306"/>
    </source>
</evidence>
<feature type="domain" description="Protein HIRA-like C-terminal" evidence="13">
    <location>
        <begin position="699"/>
        <end position="878"/>
    </location>
</feature>
<dbReference type="Pfam" id="PF07569">
    <property type="entry name" value="Hira"/>
    <property type="match status" value="1"/>
</dbReference>
<evidence type="ECO:0000256" key="8">
    <source>
        <dbReference type="ARBA" id="ARBA00023242"/>
    </source>
</evidence>
<evidence type="ECO:0000256" key="1">
    <source>
        <dbReference type="ARBA" id="ARBA00004123"/>
    </source>
</evidence>
<feature type="repeat" description="WD" evidence="9">
    <location>
        <begin position="170"/>
        <end position="211"/>
    </location>
</feature>
<feature type="region of interest" description="Disordered" evidence="12">
    <location>
        <begin position="508"/>
        <end position="567"/>
    </location>
</feature>
<sequence>MVRIVEPSFVNHDGGAIYSIDAHPSGSKFITCGQKELSSSGVVMIWNMSPIESEKHYKDPNVPKILCQIYTQAGANCVRWSPDGKRFAVGSDDFSVSVWEFIGKVNSAGSVLGKGANIERYREISTCRAHSMEVLSVEWSQNGKYLASSSMDNLIYIWNAKKLGERVACLKGHGDSVKGVAWDPIGKYLATISADKSLKIWQTDNWECCTTITEPFKSSGQKTMFTRLDWSPDGKYLFTPSSTNNNAPTIQIVERQTWNIERDFVGHRKATTCVRVLPRILYAELKNGKKMQLCCVATGSRDRSIAIWLLPGISRPLLALTKIFTHSVMDMMWNGLNLTVCSQDGSILSILFDEKSLGEIASSQMMSDLCQKIYCIRPPQYEMEGLLDEENEEAAAENSILDNSFGSSFVTCPEEVLAKRKKEEESTKTAQEKPKISTQIETENEEAKKLEQKLIEERNVQKEEVAQNGKRRIQPIFLASTSTGEVLEKNLVKNVEKTREKEAELLKKRREIEENEEDLEDESEDDSDDDEDEQEEEIEEDLGENENDKRKKRKRRRNENEEEEDMVMTMNFKQPTLRRNEPASMKVTEGTVVMDAPEKRATIVYNVLDRKNLQFEIDNKYRNSGIETTLVKLVRKKINNSSENAENSGKKRNLENVWTSVIGAVVLNVAANRHISLFGCADRCLRVYLTECGSLSHCIRLDSAPVSIGIREFAGYVLTEYGKLSTWDFQSTKSILSRQPIFECVETSNETSLSSLEISENGIPLILLSNGSVYTFNIGIACWIQVITSNLSSKFFEPIQESQMGDGPLGRLLRRIRRTGTCSNIPTTISKSIKEAQIEQLLNCAEILGNSSDYKSMINLYVETLCDNANEKKLAKLFVESSSAKISICGLRRAAIFEDLKNLVKNRQPSIAARIFAQNSNLSIF</sequence>
<evidence type="ECO:0000256" key="3">
    <source>
        <dbReference type="ARBA" id="ARBA00022574"/>
    </source>
</evidence>
<reference evidence="15" key="1">
    <citation type="submission" date="2022-11" db="EMBL/GenBank/DDBJ databases">
        <authorList>
            <person name="Kikuchi T."/>
        </authorList>
    </citation>
    <scope>NUCLEOTIDE SEQUENCE</scope>
    <source>
        <strain evidence="15">PS1010</strain>
    </source>
</reference>
<evidence type="ECO:0000256" key="5">
    <source>
        <dbReference type="ARBA" id="ARBA00022853"/>
    </source>
</evidence>
<feature type="repeat" description="WD" evidence="9">
    <location>
        <begin position="127"/>
        <end position="159"/>
    </location>
</feature>
<dbReference type="GO" id="GO:0000417">
    <property type="term" value="C:HIR complex"/>
    <property type="evidence" value="ECO:0007669"/>
    <property type="project" value="TreeGrafter"/>
</dbReference>
<dbReference type="CDD" id="cd00200">
    <property type="entry name" value="WD40"/>
    <property type="match status" value="1"/>
</dbReference>
<dbReference type="GO" id="GO:0006338">
    <property type="term" value="P:chromatin remodeling"/>
    <property type="evidence" value="ECO:0007669"/>
    <property type="project" value="InterPro"/>
</dbReference>
<dbReference type="AlphaFoldDB" id="A0A9P1IJJ3"/>
<comment type="caution">
    <text evidence="15">The sequence shown here is derived from an EMBL/GenBank/DDBJ whole genome shotgun (WGS) entry which is preliminary data.</text>
</comment>
<organism evidence="15 16">
    <name type="scientific">Caenorhabditis angaria</name>
    <dbReference type="NCBI Taxonomy" id="860376"/>
    <lineage>
        <taxon>Eukaryota</taxon>
        <taxon>Metazoa</taxon>
        <taxon>Ecdysozoa</taxon>
        <taxon>Nematoda</taxon>
        <taxon>Chromadorea</taxon>
        <taxon>Rhabditida</taxon>
        <taxon>Rhabditina</taxon>
        <taxon>Rhabditomorpha</taxon>
        <taxon>Rhabditoidea</taxon>
        <taxon>Rhabditidae</taxon>
        <taxon>Peloderinae</taxon>
        <taxon>Caenorhabditis</taxon>
    </lineage>
</organism>
<keyword evidence="7 10" id="KW-0804">Transcription</keyword>
<feature type="compositionally biased region" description="Acidic residues" evidence="12">
    <location>
        <begin position="513"/>
        <end position="545"/>
    </location>
</feature>
<comment type="function">
    <text evidence="10">Required for replication-independent chromatin assembly and for the periodic repression of histone gene transcription during the cell cycle.</text>
</comment>
<dbReference type="Pfam" id="PF24105">
    <property type="entry name" value="Beta-prop_CAF1B_HIR1"/>
    <property type="match status" value="1"/>
</dbReference>
<feature type="coiled-coil region" evidence="11">
    <location>
        <begin position="433"/>
        <end position="464"/>
    </location>
</feature>
<feature type="domain" description="CAF1B/HIR1 beta-propeller" evidence="14">
    <location>
        <begin position="6"/>
        <end position="356"/>
    </location>
</feature>
<evidence type="ECO:0000256" key="10">
    <source>
        <dbReference type="RuleBase" id="RU364014"/>
    </source>
</evidence>
<proteinExistence type="inferred from homology"/>
<dbReference type="PROSITE" id="PS50082">
    <property type="entry name" value="WD_REPEATS_2"/>
    <property type="match status" value="3"/>
</dbReference>
<keyword evidence="6 10" id="KW-0805">Transcription regulation</keyword>
<dbReference type="GO" id="GO:0000785">
    <property type="term" value="C:chromatin"/>
    <property type="evidence" value="ECO:0007669"/>
    <property type="project" value="TreeGrafter"/>
</dbReference>
<keyword evidence="5 10" id="KW-0156">Chromatin regulator</keyword>
<dbReference type="GO" id="GO:0005634">
    <property type="term" value="C:nucleus"/>
    <property type="evidence" value="ECO:0007669"/>
    <property type="project" value="UniProtKB-SubCell"/>
</dbReference>
<evidence type="ECO:0000259" key="13">
    <source>
        <dbReference type="Pfam" id="PF07569"/>
    </source>
</evidence>
<dbReference type="PANTHER" id="PTHR13831">
    <property type="entry name" value="MEMBER OF THE HIR1 FAMILY OF WD-REPEAT PROTEINS"/>
    <property type="match status" value="1"/>
</dbReference>
<dbReference type="SUPFAM" id="SSF50978">
    <property type="entry name" value="WD40 repeat-like"/>
    <property type="match status" value="1"/>
</dbReference>
<evidence type="ECO:0000313" key="16">
    <source>
        <dbReference type="Proteomes" id="UP001152747"/>
    </source>
</evidence>
<evidence type="ECO:0000256" key="11">
    <source>
        <dbReference type="SAM" id="Coils"/>
    </source>
</evidence>
<comment type="subcellular location">
    <subcellularLocation>
        <location evidence="1 10">Nucleus</location>
    </subcellularLocation>
</comment>
<dbReference type="InterPro" id="IPR031120">
    <property type="entry name" value="HIR1-like"/>
</dbReference>
<keyword evidence="8 10" id="KW-0539">Nucleus</keyword>
<evidence type="ECO:0000256" key="6">
    <source>
        <dbReference type="ARBA" id="ARBA00023015"/>
    </source>
</evidence>
<name>A0A9P1IJJ3_9PELO</name>
<dbReference type="OrthoDB" id="1741719at2759"/>
<gene>
    <name evidence="15" type="ORF">CAMP_LOCUS9326</name>
</gene>
<feature type="repeat" description="WD" evidence="9">
    <location>
        <begin position="78"/>
        <end position="100"/>
    </location>
</feature>
<dbReference type="SMART" id="SM00320">
    <property type="entry name" value="WD40"/>
    <property type="match status" value="6"/>
</dbReference>
<dbReference type="GO" id="GO:0006355">
    <property type="term" value="P:regulation of DNA-templated transcription"/>
    <property type="evidence" value="ECO:0007669"/>
    <property type="project" value="InterPro"/>
</dbReference>
<evidence type="ECO:0000259" key="14">
    <source>
        <dbReference type="Pfam" id="PF24105"/>
    </source>
</evidence>
<dbReference type="InterPro" id="IPR036322">
    <property type="entry name" value="WD40_repeat_dom_sf"/>
</dbReference>
<protein>
    <recommendedName>
        <fullName evidence="10">Protein HIRA</fullName>
    </recommendedName>
</protein>